<proteinExistence type="predicted"/>
<name>A0A059F6T2_9PROT</name>
<keyword evidence="3" id="KW-1185">Reference proteome</keyword>
<dbReference type="Proteomes" id="UP000024816">
    <property type="component" value="Unassembled WGS sequence"/>
</dbReference>
<sequence>MIQRAAAAMAPSASPSFSASRAPALTTSMSTSSLVHTSAFPLHAAAGAILALSGKEVPGGTAI</sequence>
<evidence type="ECO:0000256" key="1">
    <source>
        <dbReference type="SAM" id="MobiDB-lite"/>
    </source>
</evidence>
<organism evidence="2 3">
    <name type="scientific">Hyphomonas jannaschiana VP2</name>
    <dbReference type="NCBI Taxonomy" id="1280952"/>
    <lineage>
        <taxon>Bacteria</taxon>
        <taxon>Pseudomonadati</taxon>
        <taxon>Pseudomonadota</taxon>
        <taxon>Alphaproteobacteria</taxon>
        <taxon>Hyphomonadales</taxon>
        <taxon>Hyphomonadaceae</taxon>
        <taxon>Hyphomonas</taxon>
    </lineage>
</organism>
<dbReference type="STRING" id="1280952.HJA_16350"/>
<dbReference type="EMBL" id="ARYJ01000016">
    <property type="protein sequence ID" value="KCZ83879.1"/>
    <property type="molecule type" value="Genomic_DNA"/>
</dbReference>
<gene>
    <name evidence="2" type="ORF">HJA_16350</name>
</gene>
<feature type="region of interest" description="Disordered" evidence="1">
    <location>
        <begin position="1"/>
        <end position="21"/>
    </location>
</feature>
<dbReference type="AlphaFoldDB" id="A0A059F6T2"/>
<reference evidence="2 3" key="1">
    <citation type="journal article" date="2014" name="Antonie Van Leeuwenhoek">
        <title>Hyphomonas beringensis sp. nov. and Hyphomonas chukchiensis sp. nov., isolated from surface seawater of the Bering Sea and Chukchi Sea.</title>
        <authorList>
            <person name="Li C."/>
            <person name="Lai Q."/>
            <person name="Li G."/>
            <person name="Dong C."/>
            <person name="Wang J."/>
            <person name="Liao Y."/>
            <person name="Shao Z."/>
        </authorList>
    </citation>
    <scope>NUCLEOTIDE SEQUENCE [LARGE SCALE GENOMIC DNA]</scope>
    <source>
        <strain evidence="2 3">VP2</strain>
    </source>
</reference>
<accession>A0A059F6T2</accession>
<evidence type="ECO:0000313" key="2">
    <source>
        <dbReference type="EMBL" id="KCZ83879.1"/>
    </source>
</evidence>
<comment type="caution">
    <text evidence="2">The sequence shown here is derived from an EMBL/GenBank/DDBJ whole genome shotgun (WGS) entry which is preliminary data.</text>
</comment>
<dbReference type="PATRIC" id="fig|1280952.3.peg.3272"/>
<evidence type="ECO:0000313" key="3">
    <source>
        <dbReference type="Proteomes" id="UP000024816"/>
    </source>
</evidence>
<protein>
    <submittedName>
        <fullName evidence="2">Uncharacterized protein</fullName>
    </submittedName>
</protein>